<dbReference type="Proteomes" id="UP000703269">
    <property type="component" value="Unassembled WGS sequence"/>
</dbReference>
<accession>A0A9P3GB55</accession>
<keyword evidence="3" id="KW-1185">Reference proteome</keyword>
<reference evidence="2 3" key="1">
    <citation type="submission" date="2021-08" db="EMBL/GenBank/DDBJ databases">
        <title>Draft Genome Sequence of Phanerochaete sordida strain YK-624.</title>
        <authorList>
            <person name="Mori T."/>
            <person name="Dohra H."/>
            <person name="Suzuki T."/>
            <person name="Kawagishi H."/>
            <person name="Hirai H."/>
        </authorList>
    </citation>
    <scope>NUCLEOTIDE SEQUENCE [LARGE SCALE GENOMIC DNA]</scope>
    <source>
        <strain evidence="2 3">YK-624</strain>
    </source>
</reference>
<dbReference type="EMBL" id="BPQB01000022">
    <property type="protein sequence ID" value="GJE91658.1"/>
    <property type="molecule type" value="Genomic_DNA"/>
</dbReference>
<evidence type="ECO:0000256" key="1">
    <source>
        <dbReference type="SAM" id="MobiDB-lite"/>
    </source>
</evidence>
<gene>
    <name evidence="2" type="ORF">PsYK624_078080</name>
</gene>
<sequence length="112" mass="12136">MCARRGATLVGARARLWLAAGFAPASSSRSQSARGLFHALSGACLASLRREPRPAGQLRRRRRRRPMNFAAPRRARENGYRGAALALGLAACSLRSDMVSPLKCLFVMGIRA</sequence>
<name>A0A9P3GB55_9APHY</name>
<feature type="region of interest" description="Disordered" evidence="1">
    <location>
        <begin position="51"/>
        <end position="74"/>
    </location>
</feature>
<comment type="caution">
    <text evidence="2">The sequence shown here is derived from an EMBL/GenBank/DDBJ whole genome shotgun (WGS) entry which is preliminary data.</text>
</comment>
<dbReference type="AlphaFoldDB" id="A0A9P3GB55"/>
<evidence type="ECO:0000313" key="2">
    <source>
        <dbReference type="EMBL" id="GJE91658.1"/>
    </source>
</evidence>
<evidence type="ECO:0000313" key="3">
    <source>
        <dbReference type="Proteomes" id="UP000703269"/>
    </source>
</evidence>
<organism evidence="2 3">
    <name type="scientific">Phanerochaete sordida</name>
    <dbReference type="NCBI Taxonomy" id="48140"/>
    <lineage>
        <taxon>Eukaryota</taxon>
        <taxon>Fungi</taxon>
        <taxon>Dikarya</taxon>
        <taxon>Basidiomycota</taxon>
        <taxon>Agaricomycotina</taxon>
        <taxon>Agaricomycetes</taxon>
        <taxon>Polyporales</taxon>
        <taxon>Phanerochaetaceae</taxon>
        <taxon>Phanerochaete</taxon>
    </lineage>
</organism>
<proteinExistence type="predicted"/>
<protein>
    <submittedName>
        <fullName evidence="2">Uncharacterized protein</fullName>
    </submittedName>
</protein>